<dbReference type="EMBL" id="JACAQA010000009">
    <property type="protein sequence ID" value="NWB86133.1"/>
    <property type="molecule type" value="Genomic_DNA"/>
</dbReference>
<dbReference type="RefSeq" id="WP_103497973.1">
    <property type="nucleotide sequence ID" value="NZ_JACAQA010000009.1"/>
</dbReference>
<protein>
    <submittedName>
        <fullName evidence="1">Uncharacterized protein</fullName>
    </submittedName>
</protein>
<proteinExistence type="predicted"/>
<dbReference type="Proteomes" id="UP000522864">
    <property type="component" value="Unassembled WGS sequence"/>
</dbReference>
<evidence type="ECO:0000313" key="2">
    <source>
        <dbReference type="Proteomes" id="UP000522864"/>
    </source>
</evidence>
<comment type="caution">
    <text evidence="1">The sequence shown here is derived from an EMBL/GenBank/DDBJ whole genome shotgun (WGS) entry which is preliminary data.</text>
</comment>
<evidence type="ECO:0000313" key="1">
    <source>
        <dbReference type="EMBL" id="NWB86133.1"/>
    </source>
</evidence>
<reference evidence="1 2" key="1">
    <citation type="submission" date="2020-04" db="EMBL/GenBank/DDBJ databases">
        <title>Molecular characterization of pseudomonads from Agaricus bisporus reveal novel blotch 2 pathogens in Western Europe.</title>
        <authorList>
            <person name="Taparia T."/>
            <person name="Krijger M."/>
            <person name="Haynes E."/>
            <person name="Elpinstone J.G."/>
            <person name="Noble R."/>
            <person name="Van Der Wolf J."/>
        </authorList>
    </citation>
    <scope>NUCLEOTIDE SEQUENCE [LARGE SCALE GENOMIC DNA]</scope>
    <source>
        <strain evidence="1 2">G9001</strain>
    </source>
</reference>
<dbReference type="AlphaFoldDB" id="A0A7Y8BSB3"/>
<sequence>MKLDAQSLASIEQINKITRMTQLGAAVTSSGVIARLFTRSVPLETAFNITQYDWKLFSESTHAWSKIQRNRVVTIANDQALQHLHDRAQFEFWKGVANGCMY</sequence>
<gene>
    <name evidence="1" type="ORF">HX830_14735</name>
</gene>
<name>A0A7Y8BSB3_9PSED</name>
<accession>A0A7Y8BSB3</accession>
<organism evidence="1 2">
    <name type="scientific">Pseudomonas gingeri</name>
    <dbReference type="NCBI Taxonomy" id="117681"/>
    <lineage>
        <taxon>Bacteria</taxon>
        <taxon>Pseudomonadati</taxon>
        <taxon>Pseudomonadota</taxon>
        <taxon>Gammaproteobacteria</taxon>
        <taxon>Pseudomonadales</taxon>
        <taxon>Pseudomonadaceae</taxon>
        <taxon>Pseudomonas</taxon>
    </lineage>
</organism>